<dbReference type="GO" id="GO:0008448">
    <property type="term" value="F:N-acetylglucosamine-6-phosphate deacetylase activity"/>
    <property type="evidence" value="ECO:0007669"/>
    <property type="project" value="TreeGrafter"/>
</dbReference>
<sequence>QDPRYLCDPSYELYHRWQDLAHGLVRRSALAPEREGALRYISQIIAEGIVAAIAHTDATFEQAMAAVDVGATSFVHTYNGMRGFTHREPGVVGAALTTPSTYAEVIAMATM</sequence>
<keyword evidence="2" id="KW-0378">Hydrolase</keyword>
<dbReference type="GO" id="GO:0006046">
    <property type="term" value="P:N-acetylglucosamine catabolic process"/>
    <property type="evidence" value="ECO:0007669"/>
    <property type="project" value="TreeGrafter"/>
</dbReference>
<dbReference type="PANTHER" id="PTHR11113">
    <property type="entry name" value="N-ACETYLGLUCOSAMINE-6-PHOSPHATE DEACETYLASE"/>
    <property type="match status" value="1"/>
</dbReference>
<proteinExistence type="inferred from homology"/>
<dbReference type="SUPFAM" id="SSF51556">
    <property type="entry name" value="Metallo-dependent hydrolases"/>
    <property type="match status" value="1"/>
</dbReference>
<dbReference type="AlphaFoldDB" id="A0A060BY19"/>
<dbReference type="Gene3D" id="3.20.20.140">
    <property type="entry name" value="Metal-dependent hydrolases"/>
    <property type="match status" value="1"/>
</dbReference>
<dbReference type="EMBL" id="KF120314">
    <property type="protein sequence ID" value="AIA87587.1"/>
    <property type="molecule type" value="Genomic_DNA"/>
</dbReference>
<dbReference type="PANTHER" id="PTHR11113:SF14">
    <property type="entry name" value="N-ACETYLGLUCOSAMINE-6-PHOSPHATE DEACETYLASE"/>
    <property type="match status" value="1"/>
</dbReference>
<feature type="non-terminal residue" evidence="3">
    <location>
        <position position="1"/>
    </location>
</feature>
<comment type="similarity">
    <text evidence="1">Belongs to the metallo-dependent hydrolases superfamily. NagA family.</text>
</comment>
<name>A0A060BY19_9STRE</name>
<evidence type="ECO:0000256" key="2">
    <source>
        <dbReference type="ARBA" id="ARBA00022801"/>
    </source>
</evidence>
<protein>
    <submittedName>
        <fullName evidence="3">CAZy families CE9 protein</fullName>
    </submittedName>
</protein>
<organism evidence="3">
    <name type="scientific">uncultured Streptococcus sp</name>
    <dbReference type="NCBI Taxonomy" id="83427"/>
    <lineage>
        <taxon>Bacteria</taxon>
        <taxon>Bacillati</taxon>
        <taxon>Bacillota</taxon>
        <taxon>Bacilli</taxon>
        <taxon>Lactobacillales</taxon>
        <taxon>Streptococcaceae</taxon>
        <taxon>Streptococcus</taxon>
        <taxon>environmental samples</taxon>
    </lineage>
</organism>
<dbReference type="InterPro" id="IPR032466">
    <property type="entry name" value="Metal_Hydrolase"/>
</dbReference>
<evidence type="ECO:0000313" key="3">
    <source>
        <dbReference type="EMBL" id="AIA87587.1"/>
    </source>
</evidence>
<reference evidence="3" key="1">
    <citation type="journal article" date="2013" name="Environ. Microbiol.">
        <title>Seasonally variable intestinal metagenomes of the red palm weevil (Rhynchophorus ferrugineus).</title>
        <authorList>
            <person name="Jia S."/>
            <person name="Zhang X."/>
            <person name="Zhang G."/>
            <person name="Yin A."/>
            <person name="Zhang S."/>
            <person name="Li F."/>
            <person name="Wang L."/>
            <person name="Zhao D."/>
            <person name="Yun Q."/>
            <person name="Tala"/>
            <person name="Wang J."/>
            <person name="Sun G."/>
            <person name="Baabdullah M."/>
            <person name="Yu X."/>
            <person name="Hu S."/>
            <person name="Al-Mssallem I.S."/>
            <person name="Yu J."/>
        </authorList>
    </citation>
    <scope>NUCLEOTIDE SEQUENCE</scope>
</reference>
<evidence type="ECO:0000256" key="1">
    <source>
        <dbReference type="ARBA" id="ARBA00010716"/>
    </source>
</evidence>
<accession>A0A060BY19</accession>